<accession>A0A6S6T9Z0</accession>
<sequence>MPGAGYAVMMQGNYVVHQAKGITSEGERITLVNGYNYADLSVQDFTALNQLVHADPPTYVTAEYTRQMALRCAQHLQPCINDTDFNASRAEQISLLQAARQELDEAIALLQDEVPQSLKHFGD</sequence>
<proteinExistence type="predicted"/>
<evidence type="ECO:0000313" key="1">
    <source>
        <dbReference type="EMBL" id="CAA6812200.1"/>
    </source>
</evidence>
<dbReference type="EMBL" id="CACVAT010000183">
    <property type="protein sequence ID" value="CAA6812200.1"/>
    <property type="molecule type" value="Genomic_DNA"/>
</dbReference>
<protein>
    <submittedName>
        <fullName evidence="1">Uncharacterized protein</fullName>
    </submittedName>
</protein>
<reference evidence="1" key="1">
    <citation type="submission" date="2020-01" db="EMBL/GenBank/DDBJ databases">
        <authorList>
            <person name="Meier V. D."/>
            <person name="Meier V D."/>
        </authorList>
    </citation>
    <scope>NUCLEOTIDE SEQUENCE</scope>
    <source>
        <strain evidence="1">HLG_WM_MAG_09</strain>
    </source>
</reference>
<dbReference type="AlphaFoldDB" id="A0A6S6T9Z0"/>
<organism evidence="1">
    <name type="scientific">uncultured Thiotrichaceae bacterium</name>
    <dbReference type="NCBI Taxonomy" id="298394"/>
    <lineage>
        <taxon>Bacteria</taxon>
        <taxon>Pseudomonadati</taxon>
        <taxon>Pseudomonadota</taxon>
        <taxon>Gammaproteobacteria</taxon>
        <taxon>Thiotrichales</taxon>
        <taxon>Thiotrichaceae</taxon>
        <taxon>environmental samples</taxon>
    </lineage>
</organism>
<gene>
    <name evidence="1" type="ORF">HELGO_WM33737</name>
</gene>
<name>A0A6S6T9Z0_9GAMM</name>